<protein>
    <recommendedName>
        <fullName evidence="2">dTDP-4-dehydrorhamnose reductase</fullName>
        <ecNumber evidence="2">1.1.1.133</ecNumber>
    </recommendedName>
</protein>
<dbReference type="NCBIfam" id="TIGR01214">
    <property type="entry name" value="rmlD"/>
    <property type="match status" value="1"/>
</dbReference>
<dbReference type="RefSeq" id="WP_035946728.1">
    <property type="nucleotide sequence ID" value="NZ_BMEA01000002.1"/>
</dbReference>
<dbReference type="Gene3D" id="3.40.50.720">
    <property type="entry name" value="NAD(P)-binding Rossmann-like Domain"/>
    <property type="match status" value="1"/>
</dbReference>
<comment type="similarity">
    <text evidence="1 2">Belongs to the dTDP-4-dehydrorhamnose reductase family.</text>
</comment>
<comment type="caution">
    <text evidence="4">The sequence shown here is derived from an EMBL/GenBank/DDBJ whole genome shotgun (WGS) entry which is preliminary data.</text>
</comment>
<dbReference type="Proteomes" id="UP000628079">
    <property type="component" value="Unassembled WGS sequence"/>
</dbReference>
<proteinExistence type="inferred from homology"/>
<dbReference type="EC" id="1.1.1.133" evidence="2"/>
<dbReference type="Gene3D" id="3.90.25.10">
    <property type="entry name" value="UDP-galactose 4-epimerase, domain 1"/>
    <property type="match status" value="1"/>
</dbReference>
<feature type="domain" description="RmlD-like substrate binding" evidence="3">
    <location>
        <begin position="4"/>
        <end position="276"/>
    </location>
</feature>
<name>A0A8H9FTJ9_9MICO</name>
<dbReference type="AlphaFoldDB" id="A0A8H9FTJ9"/>
<dbReference type="GO" id="GO:0008831">
    <property type="term" value="F:dTDP-4-dehydrorhamnose reductase activity"/>
    <property type="evidence" value="ECO:0007669"/>
    <property type="project" value="UniProtKB-EC"/>
</dbReference>
<dbReference type="Pfam" id="PF04321">
    <property type="entry name" value="RmlD_sub_bind"/>
    <property type="match status" value="1"/>
</dbReference>
<dbReference type="PANTHER" id="PTHR10491">
    <property type="entry name" value="DTDP-4-DEHYDRORHAMNOSE REDUCTASE"/>
    <property type="match status" value="1"/>
</dbReference>
<dbReference type="InterPro" id="IPR029903">
    <property type="entry name" value="RmlD-like-bd"/>
</dbReference>
<comment type="function">
    <text evidence="2">Catalyzes the reduction of dTDP-6-deoxy-L-lyxo-4-hexulose to yield dTDP-L-rhamnose.</text>
</comment>
<reference evidence="4" key="1">
    <citation type="journal article" date="2014" name="Int. J. Syst. Evol. Microbiol.">
        <title>Complete genome sequence of Corynebacterium casei LMG S-19264T (=DSM 44701T), isolated from a smear-ripened cheese.</title>
        <authorList>
            <consortium name="US DOE Joint Genome Institute (JGI-PGF)"/>
            <person name="Walter F."/>
            <person name="Albersmeier A."/>
            <person name="Kalinowski J."/>
            <person name="Ruckert C."/>
        </authorList>
    </citation>
    <scope>NUCLEOTIDE SEQUENCE</scope>
    <source>
        <strain evidence="4">CGMCC 1.10749</strain>
    </source>
</reference>
<dbReference type="SUPFAM" id="SSF51735">
    <property type="entry name" value="NAD(P)-binding Rossmann-fold domains"/>
    <property type="match status" value="1"/>
</dbReference>
<keyword evidence="2" id="KW-0560">Oxidoreductase</keyword>
<dbReference type="CDD" id="cd05254">
    <property type="entry name" value="dTDP_HR_like_SDR_e"/>
    <property type="match status" value="1"/>
</dbReference>
<organism evidence="4 5">
    <name type="scientific">Knoellia flava</name>
    <dbReference type="NCBI Taxonomy" id="913969"/>
    <lineage>
        <taxon>Bacteria</taxon>
        <taxon>Bacillati</taxon>
        <taxon>Actinomycetota</taxon>
        <taxon>Actinomycetes</taxon>
        <taxon>Micrococcales</taxon>
        <taxon>Intrasporangiaceae</taxon>
        <taxon>Knoellia</taxon>
    </lineage>
</organism>
<dbReference type="GO" id="GO:0019305">
    <property type="term" value="P:dTDP-rhamnose biosynthetic process"/>
    <property type="evidence" value="ECO:0007669"/>
    <property type="project" value="UniProtKB-UniPathway"/>
</dbReference>
<evidence type="ECO:0000256" key="1">
    <source>
        <dbReference type="ARBA" id="ARBA00010944"/>
    </source>
</evidence>
<dbReference type="InterPro" id="IPR005913">
    <property type="entry name" value="dTDP_dehydrorham_reduct"/>
</dbReference>
<dbReference type="EMBL" id="BMEA01000002">
    <property type="protein sequence ID" value="GGB83774.1"/>
    <property type="molecule type" value="Genomic_DNA"/>
</dbReference>
<dbReference type="GO" id="GO:0005829">
    <property type="term" value="C:cytosol"/>
    <property type="evidence" value="ECO:0007669"/>
    <property type="project" value="TreeGrafter"/>
</dbReference>
<accession>A0A8H9FTJ9</accession>
<reference evidence="4" key="2">
    <citation type="submission" date="2020-09" db="EMBL/GenBank/DDBJ databases">
        <authorList>
            <person name="Sun Q."/>
            <person name="Zhou Y."/>
        </authorList>
    </citation>
    <scope>NUCLEOTIDE SEQUENCE</scope>
    <source>
        <strain evidence="4">CGMCC 1.10749</strain>
    </source>
</reference>
<dbReference type="PANTHER" id="PTHR10491:SF4">
    <property type="entry name" value="METHIONINE ADENOSYLTRANSFERASE 2 SUBUNIT BETA"/>
    <property type="match status" value="1"/>
</dbReference>
<comment type="pathway">
    <text evidence="2">Carbohydrate biosynthesis; dTDP-L-rhamnose biosynthesis.</text>
</comment>
<sequence>MARWLVTGAGGMLAADLLPRLTSAGHEVTALRRAALDVTEPAACAEAVEGHDVVANLAAWTAVDEAETAEAGAFAVNAVGAANLASACARSGARMVHVSTDYVFSGDATTPYAVDAPIAPRSAYGRTKAAGEWAVLSHCPTALVVRTAWLYGASGPNFATTMARLASERETLSVVDDQRGQPTWTVDLADALVRLIDSDAPGGVWHGTSSGETTWFGFARAIFEELGLDPERVTPTTTHALPRPAPRPAYSVLGHQRWSEVGLEPLPDWRDALRRAAPSVLGTA</sequence>
<gene>
    <name evidence="4" type="primary">rmlD</name>
    <name evidence="4" type="ORF">GCM10011314_24260</name>
</gene>
<keyword evidence="2" id="KW-0521">NADP</keyword>
<dbReference type="UniPathway" id="UPA00124"/>
<evidence type="ECO:0000313" key="5">
    <source>
        <dbReference type="Proteomes" id="UP000628079"/>
    </source>
</evidence>
<evidence type="ECO:0000259" key="3">
    <source>
        <dbReference type="Pfam" id="PF04321"/>
    </source>
</evidence>
<evidence type="ECO:0000256" key="2">
    <source>
        <dbReference type="RuleBase" id="RU364082"/>
    </source>
</evidence>
<evidence type="ECO:0000313" key="4">
    <source>
        <dbReference type="EMBL" id="GGB83774.1"/>
    </source>
</evidence>
<dbReference type="InterPro" id="IPR036291">
    <property type="entry name" value="NAD(P)-bd_dom_sf"/>
</dbReference>